<keyword evidence="4 6" id="KW-1133">Transmembrane helix</keyword>
<feature type="transmembrane region" description="Helical" evidence="7">
    <location>
        <begin position="371"/>
        <end position="391"/>
    </location>
</feature>
<dbReference type="EMBL" id="KX284710">
    <property type="protein sequence ID" value="AOM64588.1"/>
    <property type="molecule type" value="Genomic_DNA"/>
</dbReference>
<dbReference type="PANTHER" id="PTHR31566">
    <property type="entry name" value="CYTOCHROME C BIOGENESIS PROTEIN CCS1, CHLOROPLASTIC"/>
    <property type="match status" value="1"/>
</dbReference>
<sequence>MKRNIIWYIVKKLSNLNASITMLLIIAVSSILGTLIEQDKSLDYYKLNYPMQNNHFILINWQIIKYLGLDHVYINWWFLSLLSLFFCTLISCTFSRQLPSLRNARNWKFAPYRQMNQYHQTLSLSSIYRLPSMIHELNRRNYYVFNKGSYIYGYKGLIGRIAPIWVHISIIMTLIGSLMGLFSGFMSQQMIAEGEIFHVQNIIKSGLISSVPNNIIGKINNFNIDYNTDKSINQFYSSITLLSNNKKYLNHKIISVNSPLRFSGLTFYQTDWKISALRIEIDHQYNVQNLLKETKIGNTKIWIYQLPINSKKDIYIVVTGLKDIILLFDEIGQQIYSVKINEKFQINNLNIVIKEIMPQTGIQIKSDPGIIYVYMGFFILIISIILSYLSYSQIWIYNKQQKLYIRGMTNRGKLTFEEEFIDIQKSLIKWI</sequence>
<dbReference type="GO" id="GO:0042651">
    <property type="term" value="C:thylakoid membrane"/>
    <property type="evidence" value="ECO:0007669"/>
    <property type="project" value="UniProtKB-UniRule"/>
</dbReference>
<evidence type="ECO:0000256" key="1">
    <source>
        <dbReference type="ARBA" id="ARBA00004141"/>
    </source>
</evidence>
<dbReference type="HAMAP" id="MF_01392">
    <property type="entry name" value="CytC_Ccs1"/>
    <property type="match status" value="1"/>
</dbReference>
<dbReference type="AlphaFoldDB" id="A0A1C9C882"/>
<reference evidence="9" key="1">
    <citation type="journal article" date="2016" name="BMC Biol.">
        <title>Parallel evolution of highly conserved plastid genome architecture in red seaweeds and seed plants.</title>
        <authorList>
            <person name="Lee J."/>
            <person name="Cho C.H."/>
            <person name="Park S.I."/>
            <person name="Choi J.W."/>
            <person name="Song H.S."/>
            <person name="West J.A."/>
            <person name="Bhattacharya D."/>
            <person name="Yoon H.S."/>
        </authorList>
    </citation>
    <scope>NUCLEOTIDE SEQUENCE</scope>
</reference>
<evidence type="ECO:0000256" key="3">
    <source>
        <dbReference type="ARBA" id="ARBA00022748"/>
    </source>
</evidence>
<dbReference type="InterPro" id="IPR007816">
    <property type="entry name" value="ResB-like_domain"/>
</dbReference>
<keyword evidence="3 6" id="KW-0201">Cytochrome c-type biogenesis</keyword>
<feature type="domain" description="ResB-like" evidence="8">
    <location>
        <begin position="19"/>
        <end position="285"/>
    </location>
</feature>
<keyword evidence="5 6" id="KW-0472">Membrane</keyword>
<evidence type="ECO:0000256" key="4">
    <source>
        <dbReference type="ARBA" id="ARBA00022989"/>
    </source>
</evidence>
<evidence type="ECO:0000313" key="9">
    <source>
        <dbReference type="EMBL" id="AOM64588.1"/>
    </source>
</evidence>
<feature type="transmembrane region" description="Helical" evidence="7">
    <location>
        <begin position="164"/>
        <end position="186"/>
    </location>
</feature>
<name>A0A1C9C882_9FLOR</name>
<dbReference type="PANTHER" id="PTHR31566:SF0">
    <property type="entry name" value="CYTOCHROME C BIOGENESIS PROTEIN CCS1, CHLOROPLASTIC"/>
    <property type="match status" value="1"/>
</dbReference>
<comment type="similarity">
    <text evidence="6">Belongs to the Ccs1/CcsB family.</text>
</comment>
<accession>A0A1C9C882</accession>
<keyword evidence="9" id="KW-0934">Plastid</keyword>
<evidence type="ECO:0000256" key="7">
    <source>
        <dbReference type="SAM" id="Phobius"/>
    </source>
</evidence>
<comment type="subcellular location">
    <subcellularLocation>
        <location evidence="6">Cellular thylakoid membrane</location>
        <topology evidence="6">Multi-pass membrane protein</topology>
    </subcellularLocation>
    <subcellularLocation>
        <location evidence="1">Membrane</location>
        <topology evidence="1">Multi-pass membrane protein</topology>
    </subcellularLocation>
</comment>
<evidence type="ECO:0000256" key="5">
    <source>
        <dbReference type="ARBA" id="ARBA00023136"/>
    </source>
</evidence>
<dbReference type="InterPro" id="IPR023494">
    <property type="entry name" value="Cyt_c_bgen_Ccs1/CcsB/ResB"/>
</dbReference>
<feature type="transmembrane region" description="Helical" evidence="7">
    <location>
        <begin position="16"/>
        <end position="36"/>
    </location>
</feature>
<dbReference type="GO" id="GO:0017004">
    <property type="term" value="P:cytochrome complex assembly"/>
    <property type="evidence" value="ECO:0007669"/>
    <property type="project" value="UniProtKB-UniRule"/>
</dbReference>
<geneLocation type="plastid" evidence="9"/>
<evidence type="ECO:0000259" key="8">
    <source>
        <dbReference type="Pfam" id="PF05140"/>
    </source>
</evidence>
<proteinExistence type="inferred from homology"/>
<gene>
    <name evidence="6 9" type="primary">ccs1</name>
    <name evidence="6" type="synonym">ccsB</name>
    <name evidence="9" type="ORF">Riqu_109</name>
</gene>
<dbReference type="Pfam" id="PF05140">
    <property type="entry name" value="ResB"/>
    <property type="match status" value="2"/>
</dbReference>
<feature type="transmembrane region" description="Helical" evidence="7">
    <location>
        <begin position="76"/>
        <end position="95"/>
    </location>
</feature>
<keyword evidence="2 6" id="KW-0812">Transmembrane</keyword>
<comment type="subunit">
    <text evidence="6">May interact with CcsA.</text>
</comment>
<comment type="function">
    <text evidence="6">Required during biogenesis of c-type cytochromes (cytochrome c6 and cytochrome f) at the step of heme attachment.</text>
</comment>
<evidence type="ECO:0000256" key="6">
    <source>
        <dbReference type="HAMAP-Rule" id="MF_01392"/>
    </source>
</evidence>
<keyword evidence="6" id="KW-0793">Thylakoid</keyword>
<feature type="domain" description="ResB-like" evidence="8">
    <location>
        <begin position="359"/>
        <end position="420"/>
    </location>
</feature>
<organism evidence="9">
    <name type="scientific">Riquetophycus sp</name>
    <dbReference type="NCBI Taxonomy" id="1897556"/>
    <lineage>
        <taxon>Eukaryota</taxon>
        <taxon>Rhodophyta</taxon>
        <taxon>Florideophyceae</taxon>
        <taxon>Rhodymeniophycidae</taxon>
        <taxon>Peyssonneliales</taxon>
        <taxon>Peyssonneliaceae</taxon>
        <taxon>Riquetophycus</taxon>
    </lineage>
</organism>
<protein>
    <recommendedName>
        <fullName evidence="6">Cytochrome c biogenesis protein CcsB</fullName>
    </recommendedName>
</protein>
<evidence type="ECO:0000256" key="2">
    <source>
        <dbReference type="ARBA" id="ARBA00022692"/>
    </source>
</evidence>